<comment type="similarity">
    <text evidence="2">Belongs to the bacteroidetes fimbrillin superfamily. FimB/Mfa2 family.</text>
</comment>
<accession>A0A0F5JQV2</accession>
<comment type="caution">
    <text evidence="8">The sequence shown here is derived from an EMBL/GenBank/DDBJ whole genome shotgun (WGS) entry which is preliminary data.</text>
</comment>
<keyword evidence="5" id="KW-0564">Palmitate</keyword>
<protein>
    <recommendedName>
        <fullName evidence="10">FimB/Mfa2 family fimbrial subunit</fullName>
    </recommendedName>
</protein>
<reference evidence="8 9" key="1">
    <citation type="submission" date="2013-04" db="EMBL/GenBank/DDBJ databases">
        <title>The Genome Sequence of Parabacteroides goldsteinii DSM 19448.</title>
        <authorList>
            <consortium name="The Broad Institute Genomics Platform"/>
            <person name="Earl A."/>
            <person name="Ward D."/>
            <person name="Feldgarden M."/>
            <person name="Gevers D."/>
            <person name="Martens E."/>
            <person name="Sakamoto M."/>
            <person name="Benno Y."/>
            <person name="Song Y."/>
            <person name="Liu C."/>
            <person name="Lee J."/>
            <person name="Bolanos M."/>
            <person name="Vaisanen M.L."/>
            <person name="Finegold S.M."/>
            <person name="Walker B."/>
            <person name="Young S."/>
            <person name="Zeng Q."/>
            <person name="Gargeya S."/>
            <person name="Fitzgerald M."/>
            <person name="Haas B."/>
            <person name="Abouelleil A."/>
            <person name="Allen A.W."/>
            <person name="Alvarado L."/>
            <person name="Arachchi H.M."/>
            <person name="Berlin A.M."/>
            <person name="Chapman S.B."/>
            <person name="Gainer-Dewar J."/>
            <person name="Goldberg J."/>
            <person name="Griggs A."/>
            <person name="Gujja S."/>
            <person name="Hansen M."/>
            <person name="Howarth C."/>
            <person name="Imamovic A."/>
            <person name="Ireland A."/>
            <person name="Larimer J."/>
            <person name="McCowan C."/>
            <person name="Murphy C."/>
            <person name="Pearson M."/>
            <person name="Poon T.W."/>
            <person name="Priest M."/>
            <person name="Roberts A."/>
            <person name="Saif S."/>
            <person name="Shea T."/>
            <person name="Sisk P."/>
            <person name="Sykes S."/>
            <person name="Wortman J."/>
            <person name="Nusbaum C."/>
            <person name="Birren B."/>
        </authorList>
    </citation>
    <scope>NUCLEOTIDE SEQUENCE [LARGE SCALE GENOMIC DNA]</scope>
    <source>
        <strain evidence="8 9">DSM 19448</strain>
    </source>
</reference>
<dbReference type="PATRIC" id="fig|927665.4.peg.421"/>
<dbReference type="Pfam" id="PF08842">
    <property type="entry name" value="Mfa2"/>
    <property type="match status" value="1"/>
</dbReference>
<sequence length="338" mass="37886">MTEPVRIWRLLVAGLLYLPVFTSCIHDNLAECPQAYSVCFRYDYNMEFTDRFADEVDSLSVYVFDAGGKYLRTFSDGGEALRKSGYRLPLPLDPGKYQLVAWAGLKEGCFEPSGMQVGISGPEDLVVTLQCDGNGEVPRDKPLSPLWQAMQETVTVPRPGTERTDTLRLVKDTNILRVILQRRDGATLHAADYGFRILCPHGNGRLAYDNTLLDCRPLVYRPYLQTDGTDGEDSGGAEAVSNVIAELSLSRLLEDDAMRLHITDASGNATLIDIPLMEYLLMTQREQDSRILSDQEYLDRQDFFTITLFLEGKSGEEHWFDGLIIINGWALRPGSVDL</sequence>
<dbReference type="PROSITE" id="PS51257">
    <property type="entry name" value="PROKAR_LIPOPROTEIN"/>
    <property type="match status" value="1"/>
</dbReference>
<keyword evidence="3" id="KW-0732">Signal</keyword>
<keyword evidence="7" id="KW-0449">Lipoprotein</keyword>
<evidence type="ECO:0000256" key="1">
    <source>
        <dbReference type="ARBA" id="ARBA00004442"/>
    </source>
</evidence>
<organism evidence="8 9">
    <name type="scientific">Parabacteroides goldsteinii DSM 19448 = WAL 12034</name>
    <dbReference type="NCBI Taxonomy" id="927665"/>
    <lineage>
        <taxon>Bacteria</taxon>
        <taxon>Pseudomonadati</taxon>
        <taxon>Bacteroidota</taxon>
        <taxon>Bacteroidia</taxon>
        <taxon>Bacteroidales</taxon>
        <taxon>Tannerellaceae</taxon>
        <taxon>Parabacteroides</taxon>
    </lineage>
</organism>
<dbReference type="Proteomes" id="UP000033047">
    <property type="component" value="Unassembled WGS sequence"/>
</dbReference>
<comment type="subcellular location">
    <subcellularLocation>
        <location evidence="1">Cell outer membrane</location>
    </subcellularLocation>
</comment>
<dbReference type="Gene3D" id="2.60.40.2100">
    <property type="match status" value="1"/>
</dbReference>
<evidence type="ECO:0000256" key="3">
    <source>
        <dbReference type="ARBA" id="ARBA00022729"/>
    </source>
</evidence>
<dbReference type="HOGENOM" id="CLU_059697_0_0_10"/>
<evidence type="ECO:0000313" key="8">
    <source>
        <dbReference type="EMBL" id="KKB60143.1"/>
    </source>
</evidence>
<dbReference type="AlphaFoldDB" id="A0A0F5JQV2"/>
<dbReference type="RefSeq" id="WP_046145152.1">
    <property type="nucleotide sequence ID" value="NZ_KQ033912.1"/>
</dbReference>
<dbReference type="EMBL" id="AQHV01000001">
    <property type="protein sequence ID" value="KKB60143.1"/>
    <property type="molecule type" value="Genomic_DNA"/>
</dbReference>
<name>A0A0F5JQV2_9BACT</name>
<dbReference type="GO" id="GO:0009279">
    <property type="term" value="C:cell outer membrane"/>
    <property type="evidence" value="ECO:0007669"/>
    <property type="project" value="UniProtKB-SubCell"/>
</dbReference>
<evidence type="ECO:0000313" key="9">
    <source>
        <dbReference type="Proteomes" id="UP000033047"/>
    </source>
</evidence>
<evidence type="ECO:0000256" key="5">
    <source>
        <dbReference type="ARBA" id="ARBA00023139"/>
    </source>
</evidence>
<evidence type="ECO:0000256" key="6">
    <source>
        <dbReference type="ARBA" id="ARBA00023237"/>
    </source>
</evidence>
<keyword evidence="6" id="KW-0998">Cell outer membrane</keyword>
<proteinExistence type="inferred from homology"/>
<evidence type="ECO:0008006" key="10">
    <source>
        <dbReference type="Google" id="ProtNLM"/>
    </source>
</evidence>
<gene>
    <name evidence="8" type="ORF">HMPREF1535_00419</name>
</gene>
<keyword evidence="4" id="KW-0472">Membrane</keyword>
<dbReference type="Gene3D" id="2.60.40.2090">
    <property type="match status" value="1"/>
</dbReference>
<evidence type="ECO:0000256" key="2">
    <source>
        <dbReference type="ARBA" id="ARBA00007248"/>
    </source>
</evidence>
<dbReference type="InterPro" id="IPR014941">
    <property type="entry name" value="FimB/Mfa2/Mfa3"/>
</dbReference>
<evidence type="ECO:0000256" key="4">
    <source>
        <dbReference type="ARBA" id="ARBA00023136"/>
    </source>
</evidence>
<dbReference type="STRING" id="927665.HMPREF1535_00419"/>
<evidence type="ECO:0000256" key="7">
    <source>
        <dbReference type="ARBA" id="ARBA00023288"/>
    </source>
</evidence>